<evidence type="ECO:0000256" key="2">
    <source>
        <dbReference type="ARBA" id="ARBA00004167"/>
    </source>
</evidence>
<dbReference type="GeneID" id="104779075"/>
<dbReference type="InterPro" id="IPR001128">
    <property type="entry name" value="Cyt_P450"/>
</dbReference>
<sequence length="350" mass="40153">MEVSLLFGPETFSGAPFGDYYNRAVALEQFYVNLLDKARKNESIDIHKETSKLNNNNVCKMLMGRTCSEENGEAGRVRDSVNKISGLLRKILLANMLREPLKKLRISLFEKEITSASNEFNELLERNLLEHEERPKDQQQAMDRRLISSLSRRKCRELFLAGTDTSSQTIQWAMAEIINKPSIFERLRQETNLPRLLYLQAVVKETLRLHQPAPLLIRKFEERCKVGGFCIPENTTLVVNIYALMRDQNYWEDPDEFKPKRFLVSGREEEGERALTFLPFGSGRRGCPAVNTGYIFVGNAFGVMVQCFDWRIKGYKVVNLQDTVAGMTLTMAHPPSFTPLPRIDPLNLNL</sequence>
<keyword evidence="9 11" id="KW-0503">Monooxygenase</keyword>
<reference evidence="13" key="2">
    <citation type="submission" date="2025-08" db="UniProtKB">
        <authorList>
            <consortium name="RefSeq"/>
        </authorList>
    </citation>
    <scope>IDENTIFICATION</scope>
    <source>
        <tissue evidence="13">Leaf</tissue>
    </source>
</reference>
<dbReference type="PROSITE" id="PS00086">
    <property type="entry name" value="CYTOCHROME_P450"/>
    <property type="match status" value="1"/>
</dbReference>
<dbReference type="PRINTS" id="PR00385">
    <property type="entry name" value="P450"/>
</dbReference>
<dbReference type="RefSeq" id="XP_010501770.1">
    <property type="nucleotide sequence ID" value="XM_010503468.1"/>
</dbReference>
<dbReference type="InterPro" id="IPR036396">
    <property type="entry name" value="Cyt_P450_sf"/>
</dbReference>
<evidence type="ECO:0000313" key="13">
    <source>
        <dbReference type="RefSeq" id="XP_010501770.1"/>
    </source>
</evidence>
<gene>
    <name evidence="13" type="primary">LOC104779075</name>
</gene>
<keyword evidence="11" id="KW-0408">Iron</keyword>
<dbReference type="InterPro" id="IPR051103">
    <property type="entry name" value="Plant_metabolite_P450s"/>
</dbReference>
<dbReference type="SUPFAM" id="SSF48264">
    <property type="entry name" value="Cytochrome P450"/>
    <property type="match status" value="1"/>
</dbReference>
<dbReference type="PRINTS" id="PR00463">
    <property type="entry name" value="EP450I"/>
</dbReference>
<evidence type="ECO:0000256" key="7">
    <source>
        <dbReference type="ARBA" id="ARBA00022989"/>
    </source>
</evidence>
<reference evidence="12" key="1">
    <citation type="journal article" date="2014" name="Nat. Commun.">
        <title>The emerging biofuel crop Camelina sativa retains a highly undifferentiated hexaploid genome structure.</title>
        <authorList>
            <person name="Kagale S."/>
            <person name="Koh C."/>
            <person name="Nixon J."/>
            <person name="Bollina V."/>
            <person name="Clarke W.E."/>
            <person name="Tuteja R."/>
            <person name="Spillane C."/>
            <person name="Robinson S.J."/>
            <person name="Links M.G."/>
            <person name="Clarke C."/>
            <person name="Higgins E.E."/>
            <person name="Huebert T."/>
            <person name="Sharpe A.G."/>
            <person name="Parkin I.A."/>
        </authorList>
    </citation>
    <scope>NUCLEOTIDE SEQUENCE [LARGE SCALE GENOMIC DNA]</scope>
    <source>
        <strain evidence="12">cv. DH55</strain>
    </source>
</reference>
<dbReference type="Gene3D" id="1.10.630.10">
    <property type="entry name" value="Cytochrome P450"/>
    <property type="match status" value="1"/>
</dbReference>
<dbReference type="InterPro" id="IPR017972">
    <property type="entry name" value="Cyt_P450_CS"/>
</dbReference>
<keyword evidence="10" id="KW-0472">Membrane</keyword>
<dbReference type="Pfam" id="PF00067">
    <property type="entry name" value="p450"/>
    <property type="match status" value="1"/>
</dbReference>
<name>A0ABM0YJ65_CAMSA</name>
<evidence type="ECO:0000256" key="11">
    <source>
        <dbReference type="RuleBase" id="RU000461"/>
    </source>
</evidence>
<evidence type="ECO:0000256" key="5">
    <source>
        <dbReference type="ARBA" id="ARBA00022692"/>
    </source>
</evidence>
<evidence type="ECO:0000256" key="4">
    <source>
        <dbReference type="ARBA" id="ARBA00022617"/>
    </source>
</evidence>
<keyword evidence="8 11" id="KW-0560">Oxidoreductase</keyword>
<comment type="cofactor">
    <cofactor evidence="1">
        <name>heme</name>
        <dbReference type="ChEBI" id="CHEBI:30413"/>
    </cofactor>
</comment>
<keyword evidence="4 11" id="KW-0349">Heme</keyword>
<proteinExistence type="inferred from homology"/>
<dbReference type="PANTHER" id="PTHR24298">
    <property type="entry name" value="FLAVONOID 3'-MONOOXYGENASE-RELATED"/>
    <property type="match status" value="1"/>
</dbReference>
<keyword evidence="12" id="KW-1185">Reference proteome</keyword>
<comment type="subcellular location">
    <subcellularLocation>
        <location evidence="2">Membrane</location>
        <topology evidence="2">Single-pass membrane protein</topology>
    </subcellularLocation>
</comment>
<comment type="similarity">
    <text evidence="3 11">Belongs to the cytochrome P450 family.</text>
</comment>
<accession>A0ABM0YJ65</accession>
<evidence type="ECO:0000313" key="12">
    <source>
        <dbReference type="Proteomes" id="UP000694864"/>
    </source>
</evidence>
<evidence type="ECO:0000256" key="6">
    <source>
        <dbReference type="ARBA" id="ARBA00022723"/>
    </source>
</evidence>
<protein>
    <submittedName>
        <fullName evidence="13">Cytochrome P450 705A20-like</fullName>
    </submittedName>
</protein>
<evidence type="ECO:0000256" key="9">
    <source>
        <dbReference type="ARBA" id="ARBA00023033"/>
    </source>
</evidence>
<evidence type="ECO:0000256" key="8">
    <source>
        <dbReference type="ARBA" id="ARBA00023002"/>
    </source>
</evidence>
<dbReference type="InterPro" id="IPR002401">
    <property type="entry name" value="Cyt_P450_E_grp-I"/>
</dbReference>
<dbReference type="Proteomes" id="UP000694864">
    <property type="component" value="Chromosome 3"/>
</dbReference>
<keyword evidence="6 11" id="KW-0479">Metal-binding</keyword>
<evidence type="ECO:0000256" key="10">
    <source>
        <dbReference type="ARBA" id="ARBA00023136"/>
    </source>
</evidence>
<organism evidence="12 13">
    <name type="scientific">Camelina sativa</name>
    <name type="common">False flax</name>
    <name type="synonym">Myagrum sativum</name>
    <dbReference type="NCBI Taxonomy" id="90675"/>
    <lineage>
        <taxon>Eukaryota</taxon>
        <taxon>Viridiplantae</taxon>
        <taxon>Streptophyta</taxon>
        <taxon>Embryophyta</taxon>
        <taxon>Tracheophyta</taxon>
        <taxon>Spermatophyta</taxon>
        <taxon>Magnoliopsida</taxon>
        <taxon>eudicotyledons</taxon>
        <taxon>Gunneridae</taxon>
        <taxon>Pentapetalae</taxon>
        <taxon>rosids</taxon>
        <taxon>malvids</taxon>
        <taxon>Brassicales</taxon>
        <taxon>Brassicaceae</taxon>
        <taxon>Camelineae</taxon>
        <taxon>Camelina</taxon>
    </lineage>
</organism>
<evidence type="ECO:0000256" key="1">
    <source>
        <dbReference type="ARBA" id="ARBA00001971"/>
    </source>
</evidence>
<keyword evidence="5" id="KW-0812">Transmembrane</keyword>
<evidence type="ECO:0000256" key="3">
    <source>
        <dbReference type="ARBA" id="ARBA00010617"/>
    </source>
</evidence>
<dbReference type="PANTHER" id="PTHR24298:SF475">
    <property type="entry name" value="CYTOCHROME P450 705A5-RELATED"/>
    <property type="match status" value="1"/>
</dbReference>
<keyword evidence="7" id="KW-1133">Transmembrane helix</keyword>